<gene>
    <name evidence="4" type="ORF">JYB88_06805</name>
</gene>
<dbReference type="InterPro" id="IPR008752">
    <property type="entry name" value="Peptidase_M11"/>
</dbReference>
<dbReference type="KEGG" id="scyp:JYB88_06805"/>
<dbReference type="EMBL" id="CP071504">
    <property type="protein sequence ID" value="QSX31337.1"/>
    <property type="molecule type" value="Genomic_DNA"/>
</dbReference>
<evidence type="ECO:0000259" key="3">
    <source>
        <dbReference type="Pfam" id="PF05548"/>
    </source>
</evidence>
<proteinExistence type="predicted"/>
<keyword evidence="2" id="KW-0732">Signal</keyword>
<evidence type="ECO:0000313" key="4">
    <source>
        <dbReference type="EMBL" id="QSX31337.1"/>
    </source>
</evidence>
<dbReference type="RefSeq" id="WP_207325917.1">
    <property type="nucleotide sequence ID" value="NZ_CP071504.1"/>
</dbReference>
<feature type="signal peptide" evidence="2">
    <location>
        <begin position="1"/>
        <end position="20"/>
    </location>
</feature>
<dbReference type="Gene3D" id="2.60.40.3440">
    <property type="match status" value="1"/>
</dbReference>
<feature type="domain" description="Peptidase M11 gametolysin" evidence="3">
    <location>
        <begin position="193"/>
        <end position="252"/>
    </location>
</feature>
<evidence type="ECO:0000313" key="5">
    <source>
        <dbReference type="Proteomes" id="UP000663281"/>
    </source>
</evidence>
<feature type="region of interest" description="Disordered" evidence="1">
    <location>
        <begin position="630"/>
        <end position="656"/>
    </location>
</feature>
<name>A0A975AMD1_9GAMM</name>
<dbReference type="Pfam" id="PF17963">
    <property type="entry name" value="Big_9"/>
    <property type="match status" value="1"/>
</dbReference>
<organism evidence="4 5">
    <name type="scientific">Shewanella cyperi</name>
    <dbReference type="NCBI Taxonomy" id="2814292"/>
    <lineage>
        <taxon>Bacteria</taxon>
        <taxon>Pseudomonadati</taxon>
        <taxon>Pseudomonadota</taxon>
        <taxon>Gammaproteobacteria</taxon>
        <taxon>Alteromonadales</taxon>
        <taxon>Shewanellaceae</taxon>
        <taxon>Shewanella</taxon>
    </lineage>
</organism>
<dbReference type="Proteomes" id="UP000663281">
    <property type="component" value="Chromosome"/>
</dbReference>
<dbReference type="InterPro" id="IPR024079">
    <property type="entry name" value="MetalloPept_cat_dom_sf"/>
</dbReference>
<keyword evidence="5" id="KW-1185">Reference proteome</keyword>
<evidence type="ECO:0000256" key="2">
    <source>
        <dbReference type="SAM" id="SignalP"/>
    </source>
</evidence>
<dbReference type="Gene3D" id="3.40.390.10">
    <property type="entry name" value="Collagenase (Catalytic Domain)"/>
    <property type="match status" value="1"/>
</dbReference>
<dbReference type="Pfam" id="PF05548">
    <property type="entry name" value="Peptidase_M11"/>
    <property type="match status" value="1"/>
</dbReference>
<protein>
    <submittedName>
        <fullName evidence="4">Cadherin-like domain-containing protein</fullName>
    </submittedName>
</protein>
<reference evidence="4 5" key="1">
    <citation type="submission" date="2021-03" db="EMBL/GenBank/DDBJ databases">
        <title>Novel species identification of genus Shewanella.</title>
        <authorList>
            <person name="Liu G."/>
            <person name="Zhang Q."/>
        </authorList>
    </citation>
    <scope>NUCLEOTIDE SEQUENCE [LARGE SCALE GENOMIC DNA]</scope>
    <source>
        <strain evidence="4 5">FJAT-53726</strain>
    </source>
</reference>
<feature type="chain" id="PRO_5036963684" evidence="2">
    <location>
        <begin position="21"/>
        <end position="656"/>
    </location>
</feature>
<dbReference type="GO" id="GO:0008237">
    <property type="term" value="F:metallopeptidase activity"/>
    <property type="evidence" value="ECO:0007669"/>
    <property type="project" value="InterPro"/>
</dbReference>
<feature type="compositionally biased region" description="Gly residues" evidence="1">
    <location>
        <begin position="640"/>
        <end position="656"/>
    </location>
</feature>
<evidence type="ECO:0000256" key="1">
    <source>
        <dbReference type="SAM" id="MobiDB-lite"/>
    </source>
</evidence>
<accession>A0A975AMD1</accession>
<dbReference type="AlphaFoldDB" id="A0A975AMD1"/>
<sequence length="656" mass="69570">MKNSALMLLATLSLSQFAYAAPLKLEGQLLLDFEDFNEHAVQQYKLKGANGEIHQLAFSQKPDWVKPGQKVRVFGQAKGKQFQVEEEGISLLQSTETQTQSTSLNQSTAAVSGTHSVLVAEVNFAVNPIVRFTVADIDAMVMQDSSAFFSENSYGAMSLGGSVADPVTVDVDVSVCNTDVVAAAADAELVRRGYNIDGFDHVMYLIPTHPKCTWSGKANVNGKRSWIKRVQLSTINHELGHNLGLYHANKKDCADLTTKPSSQCTVYEYGDYLAAMSGTNTPKHFTSFNKQLLGWMQGRMVTVTSDSRVTLSAVETDAGSFPQALRIANGTDENGQPLYYYVEYRQAVGFDSSLATEASNFLNGVRLREGADNNPASGYLLDPTPNSTSYDWDDISLAPGQVFEQQGVRLEVVSSNADSVVLDISFGGNTAQCQRGSTLVSTVTSVSSLLAGDQAQATLKLTNQDNSLCPSSVYDLTSLGDAGLYTSLNQSYVTVPAGQSVNLALTLTADALASGTHSWKVTAQRAEESAAVSKTGSLSVIAQSSNSAPVAQDDAILTSGTASIKIVVLANDSDAEGDALQVYSTTQGRYGSVKVNADNSLTYTPGKRFKGSDSFSYTITDGELTATATVTLSPDSSGTTDGGTTGGTTGGKGRSK</sequence>
<dbReference type="SUPFAM" id="SSF55486">
    <property type="entry name" value="Metalloproteases ('zincins'), catalytic domain"/>
    <property type="match status" value="1"/>
</dbReference>